<proteinExistence type="predicted"/>
<dbReference type="EMBL" id="CP108188">
    <property type="protein sequence ID" value="WTR72679.1"/>
    <property type="molecule type" value="Genomic_DNA"/>
</dbReference>
<dbReference type="RefSeq" id="WP_327161743.1">
    <property type="nucleotide sequence ID" value="NZ_CP108188.1"/>
</dbReference>
<reference evidence="1 2" key="1">
    <citation type="submission" date="2022-10" db="EMBL/GenBank/DDBJ databases">
        <title>The complete genomes of actinobacterial strains from the NBC collection.</title>
        <authorList>
            <person name="Joergensen T.S."/>
            <person name="Alvarez Arevalo M."/>
            <person name="Sterndorff E.B."/>
            <person name="Faurdal D."/>
            <person name="Vuksanovic O."/>
            <person name="Mourched A.-S."/>
            <person name="Charusanti P."/>
            <person name="Shaw S."/>
            <person name="Blin K."/>
            <person name="Weber T."/>
        </authorList>
    </citation>
    <scope>NUCLEOTIDE SEQUENCE [LARGE SCALE GENOMIC DNA]</scope>
    <source>
        <strain evidence="1 2">NBC_00123</strain>
    </source>
</reference>
<organism evidence="1 2">
    <name type="scientific">Streptomyces zaomyceticus</name>
    <dbReference type="NCBI Taxonomy" id="68286"/>
    <lineage>
        <taxon>Bacteria</taxon>
        <taxon>Bacillati</taxon>
        <taxon>Actinomycetota</taxon>
        <taxon>Actinomycetes</taxon>
        <taxon>Kitasatosporales</taxon>
        <taxon>Streptomycetaceae</taxon>
        <taxon>Streptomyces</taxon>
    </lineage>
</organism>
<evidence type="ECO:0000313" key="1">
    <source>
        <dbReference type="EMBL" id="WTR72679.1"/>
    </source>
</evidence>
<evidence type="ECO:0000313" key="2">
    <source>
        <dbReference type="Proteomes" id="UP001622594"/>
    </source>
</evidence>
<accession>A0ABZ1LHW7</accession>
<sequence length="154" mass="16681">MLFFDGFNHSGVCAATPGHSGEHTPDFGFNFQVSHDDEVVDLFFSVQRGWRNCHKCQAMYYGPTNGPCPGLPAGAHYGGQNLGGTFPADTFDFFLLYGLGAADSIQDNWRACWKCLTLVYDGFTSDKGPCQAGGLHEGHGGEDGVFNFALNFLP</sequence>
<keyword evidence="2" id="KW-1185">Reference proteome</keyword>
<dbReference type="Proteomes" id="UP001622594">
    <property type="component" value="Chromosome"/>
</dbReference>
<gene>
    <name evidence="1" type="ORF">OG814_27085</name>
</gene>
<name>A0ABZ1LHW7_9ACTN</name>
<protein>
    <submittedName>
        <fullName evidence="1">Uncharacterized protein</fullName>
    </submittedName>
</protein>